<comment type="caution">
    <text evidence="1">The sequence shown here is derived from an EMBL/GenBank/DDBJ whole genome shotgun (WGS) entry which is preliminary data.</text>
</comment>
<evidence type="ECO:0000313" key="2">
    <source>
        <dbReference type="Proteomes" id="UP000237718"/>
    </source>
</evidence>
<dbReference type="AlphaFoldDB" id="A0A2T1A7I9"/>
<gene>
    <name evidence="1" type="ORF">CLV89_12316</name>
</gene>
<dbReference type="EMBL" id="PVUF01000023">
    <property type="protein sequence ID" value="PRZ44551.1"/>
    <property type="molecule type" value="Genomic_DNA"/>
</dbReference>
<accession>A0A2T1A7I9</accession>
<dbReference type="Proteomes" id="UP000237718">
    <property type="component" value="Unassembled WGS sequence"/>
</dbReference>
<reference evidence="1 2" key="1">
    <citation type="submission" date="2018-03" db="EMBL/GenBank/DDBJ databases">
        <title>Genomic Encyclopedia of Archaeal and Bacterial Type Strains, Phase II (KMG-II): from individual species to whole genera.</title>
        <authorList>
            <person name="Goeker M."/>
        </authorList>
    </citation>
    <scope>NUCLEOTIDE SEQUENCE [LARGE SCALE GENOMIC DNA]</scope>
    <source>
        <strain evidence="1 2">DSM 25328</strain>
    </source>
</reference>
<proteinExistence type="predicted"/>
<protein>
    <submittedName>
        <fullName evidence="1">Uncharacterized protein</fullName>
    </submittedName>
</protein>
<evidence type="ECO:0000313" key="1">
    <source>
        <dbReference type="EMBL" id="PRZ44551.1"/>
    </source>
</evidence>
<organism evidence="1 2">
    <name type="scientific">Tritonibacter scottomollicae</name>
    <name type="common">Epibacterium scottomollicae</name>
    <dbReference type="NCBI Taxonomy" id="483013"/>
    <lineage>
        <taxon>Bacteria</taxon>
        <taxon>Pseudomonadati</taxon>
        <taxon>Pseudomonadota</taxon>
        <taxon>Alphaproteobacteria</taxon>
        <taxon>Rhodobacterales</taxon>
        <taxon>Paracoccaceae</taxon>
        <taxon>Tritonibacter</taxon>
    </lineage>
</organism>
<name>A0A2T1A7I9_TRISK</name>
<sequence>MSCAFRHTASARHPALNRLPRDFLSAARLPLPFDRSHTGVTS</sequence>